<organism evidence="3 5">
    <name type="scientific">Chryseobacterium jejuense</name>
    <dbReference type="NCBI Taxonomy" id="445960"/>
    <lineage>
        <taxon>Bacteria</taxon>
        <taxon>Pseudomonadati</taxon>
        <taxon>Bacteroidota</taxon>
        <taxon>Flavobacteriia</taxon>
        <taxon>Flavobacteriales</taxon>
        <taxon>Weeksellaceae</taxon>
        <taxon>Chryseobacterium group</taxon>
        <taxon>Chryseobacterium</taxon>
    </lineage>
</organism>
<evidence type="ECO:0000313" key="4">
    <source>
        <dbReference type="Proteomes" id="UP000199426"/>
    </source>
</evidence>
<keyword evidence="4" id="KW-1185">Reference proteome</keyword>
<evidence type="ECO:0008006" key="6">
    <source>
        <dbReference type="Google" id="ProtNLM"/>
    </source>
</evidence>
<proteinExistence type="predicted"/>
<evidence type="ECO:0000313" key="2">
    <source>
        <dbReference type="EMBL" id="SDJ12797.1"/>
    </source>
</evidence>
<dbReference type="PROSITE" id="PS51257">
    <property type="entry name" value="PROKAR_LIPOPROTEIN"/>
    <property type="match status" value="1"/>
</dbReference>
<gene>
    <name evidence="3" type="ORF">NCTC13492_01559</name>
    <name evidence="2" type="ORF">SAMN05421542_2742</name>
</gene>
<evidence type="ECO:0000313" key="3">
    <source>
        <dbReference type="EMBL" id="SQB27976.1"/>
    </source>
</evidence>
<keyword evidence="1" id="KW-0732">Signal</keyword>
<name>A0A2X2VFR6_CHRJE</name>
<evidence type="ECO:0000313" key="5">
    <source>
        <dbReference type="Proteomes" id="UP000251670"/>
    </source>
</evidence>
<dbReference type="AlphaFoldDB" id="A0A2X2VFR6"/>
<dbReference type="EMBL" id="UAWB01000002">
    <property type="protein sequence ID" value="SQB27976.1"/>
    <property type="molecule type" value="Genomic_DNA"/>
</dbReference>
<reference evidence="3 5" key="2">
    <citation type="submission" date="2018-06" db="EMBL/GenBank/DDBJ databases">
        <authorList>
            <consortium name="Pathogen Informatics"/>
            <person name="Doyle S."/>
        </authorList>
    </citation>
    <scope>NUCLEOTIDE SEQUENCE [LARGE SCALE GENOMIC DNA]</scope>
    <source>
        <strain evidence="3 5">NCTC13492</strain>
    </source>
</reference>
<feature type="chain" id="PRO_5016798493" description="Lipoprotein" evidence="1">
    <location>
        <begin position="26"/>
        <end position="155"/>
    </location>
</feature>
<feature type="signal peptide" evidence="1">
    <location>
        <begin position="1"/>
        <end position="25"/>
    </location>
</feature>
<accession>A0A2X2VFR6</accession>
<reference evidence="2 4" key="1">
    <citation type="submission" date="2016-10" db="EMBL/GenBank/DDBJ databases">
        <authorList>
            <person name="Varghese N."/>
            <person name="Submissions S."/>
        </authorList>
    </citation>
    <scope>NUCLEOTIDE SEQUENCE [LARGE SCALE GENOMIC DNA]</scope>
    <source>
        <strain evidence="2 4">DSM 19299</strain>
    </source>
</reference>
<dbReference type="EMBL" id="FNEG01000004">
    <property type="protein sequence ID" value="SDJ12797.1"/>
    <property type="molecule type" value="Genomic_DNA"/>
</dbReference>
<dbReference type="Proteomes" id="UP000199426">
    <property type="component" value="Unassembled WGS sequence"/>
</dbReference>
<sequence>MFKTRTMKYITVLSFSLLGILACTKAEHTPIEHDPIEHKPTEQKLEQKIKADTVITKSTIVLLGPDEQEIEEIKKKQGEDNFYTIADDANYYSAEIYEAVPKAVYSNYKTIDFPNENYVFDKRKSEDKWLVIDYKLGSKPTIYSLVDYYRHITEK</sequence>
<protein>
    <recommendedName>
        <fullName evidence="6">Lipoprotein</fullName>
    </recommendedName>
</protein>
<dbReference type="Proteomes" id="UP000251670">
    <property type="component" value="Unassembled WGS sequence"/>
</dbReference>
<evidence type="ECO:0000256" key="1">
    <source>
        <dbReference type="SAM" id="SignalP"/>
    </source>
</evidence>
<dbReference type="STRING" id="445960.SAMN05421542_2742"/>